<dbReference type="AlphaFoldDB" id="A0A0A8XPB1"/>
<evidence type="ECO:0000256" key="1">
    <source>
        <dbReference type="ARBA" id="ARBA00004651"/>
    </source>
</evidence>
<keyword evidence="6 8" id="KW-1133">Transmembrane helix</keyword>
<dbReference type="EMBL" id="GBRH01282311">
    <property type="protein sequence ID" value="JAD15584.1"/>
    <property type="molecule type" value="Transcribed_RNA"/>
</dbReference>
<comment type="subunit">
    <text evidence="3 8">Homodimer and heterodimers.</text>
</comment>
<comment type="caution">
    <text evidence="8">Lacks conserved residue(s) required for the propagation of feature annotation.</text>
</comment>
<evidence type="ECO:0000256" key="6">
    <source>
        <dbReference type="ARBA" id="ARBA00022989"/>
    </source>
</evidence>
<feature type="signal peptide" evidence="9">
    <location>
        <begin position="1"/>
        <end position="22"/>
    </location>
</feature>
<keyword evidence="9" id="KW-0732">Signal</keyword>
<evidence type="ECO:0000256" key="9">
    <source>
        <dbReference type="SAM" id="SignalP"/>
    </source>
</evidence>
<dbReference type="InterPro" id="IPR006702">
    <property type="entry name" value="CASP_dom"/>
</dbReference>
<evidence type="ECO:0000256" key="5">
    <source>
        <dbReference type="ARBA" id="ARBA00022692"/>
    </source>
</evidence>
<keyword evidence="7 8" id="KW-0472">Membrane</keyword>
<evidence type="ECO:0000256" key="4">
    <source>
        <dbReference type="ARBA" id="ARBA00022475"/>
    </source>
</evidence>
<organism evidence="11">
    <name type="scientific">Arundo donax</name>
    <name type="common">Giant reed</name>
    <name type="synonym">Donax arundinaceus</name>
    <dbReference type="NCBI Taxonomy" id="35708"/>
    <lineage>
        <taxon>Eukaryota</taxon>
        <taxon>Viridiplantae</taxon>
        <taxon>Streptophyta</taxon>
        <taxon>Embryophyta</taxon>
        <taxon>Tracheophyta</taxon>
        <taxon>Spermatophyta</taxon>
        <taxon>Magnoliopsida</taxon>
        <taxon>Liliopsida</taxon>
        <taxon>Poales</taxon>
        <taxon>Poaceae</taxon>
        <taxon>PACMAD clade</taxon>
        <taxon>Arundinoideae</taxon>
        <taxon>Arundineae</taxon>
        <taxon>Arundo</taxon>
    </lineage>
</organism>
<proteinExistence type="inferred from homology"/>
<evidence type="ECO:0000256" key="7">
    <source>
        <dbReference type="ARBA" id="ARBA00023136"/>
    </source>
</evidence>
<keyword evidence="5 8" id="KW-0812">Transmembrane</keyword>
<evidence type="ECO:0000259" key="10">
    <source>
        <dbReference type="Pfam" id="PF04535"/>
    </source>
</evidence>
<protein>
    <recommendedName>
        <fullName evidence="8">CASP-like protein</fullName>
    </recommendedName>
</protein>
<comment type="subcellular location">
    <subcellularLocation>
        <location evidence="1 8">Cell membrane</location>
        <topology evidence="1 8">Multi-pass membrane protein</topology>
    </subcellularLocation>
</comment>
<reference evidence="11" key="2">
    <citation type="journal article" date="2015" name="Data Brief">
        <title>Shoot transcriptome of the giant reed, Arundo donax.</title>
        <authorList>
            <person name="Barrero R.A."/>
            <person name="Guerrero F.D."/>
            <person name="Moolhuijzen P."/>
            <person name="Goolsby J.A."/>
            <person name="Tidwell J."/>
            <person name="Bellgard S.E."/>
            <person name="Bellgard M.I."/>
        </authorList>
    </citation>
    <scope>NUCLEOTIDE SEQUENCE</scope>
    <source>
        <tissue evidence="11">Shoot tissue taken approximately 20 cm above the soil surface</tissue>
    </source>
</reference>
<comment type="similarity">
    <text evidence="2 8">Belongs to the Casparian strip membrane proteins (CASP) family.</text>
</comment>
<dbReference type="GO" id="GO:0005886">
    <property type="term" value="C:plasma membrane"/>
    <property type="evidence" value="ECO:0007669"/>
    <property type="project" value="UniProtKB-SubCell"/>
</dbReference>
<feature type="domain" description="Casparian strip membrane protein" evidence="10">
    <location>
        <begin position="2"/>
        <end position="51"/>
    </location>
</feature>
<dbReference type="Pfam" id="PF04535">
    <property type="entry name" value="CASP_dom"/>
    <property type="match status" value="1"/>
</dbReference>
<name>A0A0A8XPB1_ARUDO</name>
<accession>A0A0A8XPB1</accession>
<evidence type="ECO:0000256" key="2">
    <source>
        <dbReference type="ARBA" id="ARBA00007651"/>
    </source>
</evidence>
<evidence type="ECO:0000256" key="3">
    <source>
        <dbReference type="ARBA" id="ARBA00011489"/>
    </source>
</evidence>
<feature type="chain" id="PRO_5002043067" description="CASP-like protein" evidence="9">
    <location>
        <begin position="23"/>
        <end position="79"/>
    </location>
</feature>
<evidence type="ECO:0000256" key="8">
    <source>
        <dbReference type="RuleBase" id="RU361233"/>
    </source>
</evidence>
<dbReference type="NCBIfam" id="TIGR01569">
    <property type="entry name" value="A_tha_TIGR01569"/>
    <property type="match status" value="1"/>
</dbReference>
<reference evidence="11" key="1">
    <citation type="submission" date="2014-09" db="EMBL/GenBank/DDBJ databases">
        <authorList>
            <person name="Magalhaes I.L.F."/>
            <person name="Oliveira U."/>
            <person name="Santos F.R."/>
            <person name="Vidigal T.H.D.A."/>
            <person name="Brescovit A.D."/>
            <person name="Santos A.J."/>
        </authorList>
    </citation>
    <scope>NUCLEOTIDE SEQUENCE</scope>
    <source>
        <tissue evidence="11">Shoot tissue taken approximately 20 cm above the soil surface</tissue>
    </source>
</reference>
<sequence length="79" mass="8321">MVFAMTMAALQACLVGLLGVEALQWSKVCNIYTRFCEQVAAGLVCSLLAAVGMAVLSAFSARDLFRGPCSSSARQCAQL</sequence>
<keyword evidence="4 8" id="KW-1003">Cell membrane</keyword>
<feature type="transmembrane region" description="Helical" evidence="8">
    <location>
        <begin position="38"/>
        <end position="59"/>
    </location>
</feature>
<evidence type="ECO:0000313" key="11">
    <source>
        <dbReference type="EMBL" id="JAD15584.1"/>
    </source>
</evidence>
<dbReference type="InterPro" id="IPR006459">
    <property type="entry name" value="CASP/CASPL"/>
</dbReference>